<evidence type="ECO:0000256" key="1">
    <source>
        <dbReference type="SAM" id="SignalP"/>
    </source>
</evidence>
<accession>A0A1L9AYX6</accession>
<feature type="signal peptide" evidence="1">
    <location>
        <begin position="1"/>
        <end position="21"/>
    </location>
</feature>
<proteinExistence type="predicted"/>
<protein>
    <submittedName>
        <fullName evidence="2">Uncharacterized protein</fullName>
    </submittedName>
</protein>
<evidence type="ECO:0000313" key="2">
    <source>
        <dbReference type="EMBL" id="OJH35210.1"/>
    </source>
</evidence>
<evidence type="ECO:0000313" key="3">
    <source>
        <dbReference type="Proteomes" id="UP000182229"/>
    </source>
</evidence>
<keyword evidence="1" id="KW-0732">Signal</keyword>
<dbReference type="EMBL" id="MPIN01000015">
    <property type="protein sequence ID" value="OJH35210.1"/>
    <property type="molecule type" value="Genomic_DNA"/>
</dbReference>
<dbReference type="OrthoDB" id="5521130at2"/>
<keyword evidence="3" id="KW-1185">Reference proteome</keyword>
<dbReference type="RefSeq" id="WP_071903790.1">
    <property type="nucleotide sequence ID" value="NZ_MPIN01000015.1"/>
</dbReference>
<gene>
    <name evidence="2" type="ORF">BON30_39840</name>
</gene>
<comment type="caution">
    <text evidence="2">The sequence shown here is derived from an EMBL/GenBank/DDBJ whole genome shotgun (WGS) entry which is preliminary data.</text>
</comment>
<sequence length="96" mass="10358">MKHSSLLALALSCLLPAAALAKDPAPTRRDKEPKPVMNTQQAQALNKCMSKCQEPMQSCMDDCNGNQDCNMNCGGKFSECINKSCGDLLPKATPQQ</sequence>
<reference evidence="3" key="1">
    <citation type="submission" date="2016-11" db="EMBL/GenBank/DDBJ databases">
        <authorList>
            <person name="Shukria A."/>
            <person name="Stevens D.C."/>
        </authorList>
    </citation>
    <scope>NUCLEOTIDE SEQUENCE [LARGE SCALE GENOMIC DNA]</scope>
    <source>
        <strain evidence="3">Cbfe23</strain>
    </source>
</reference>
<dbReference type="AlphaFoldDB" id="A0A1L9AYX6"/>
<dbReference type="STRING" id="83449.BON30_39840"/>
<dbReference type="Proteomes" id="UP000182229">
    <property type="component" value="Unassembled WGS sequence"/>
</dbReference>
<feature type="chain" id="PRO_5012521593" evidence="1">
    <location>
        <begin position="22"/>
        <end position="96"/>
    </location>
</feature>
<name>A0A1L9AYX6_9BACT</name>
<reference evidence="2 3" key="2">
    <citation type="submission" date="2016-12" db="EMBL/GenBank/DDBJ databases">
        <title>Draft Genome Sequence of Cystobacter ferrugineus Strain Cbfe23.</title>
        <authorList>
            <person name="Akbar S."/>
            <person name="Dowd S.E."/>
            <person name="Stevens D.C."/>
        </authorList>
    </citation>
    <scope>NUCLEOTIDE SEQUENCE [LARGE SCALE GENOMIC DNA]</scope>
    <source>
        <strain evidence="2 3">Cbfe23</strain>
    </source>
</reference>
<organism evidence="2 3">
    <name type="scientific">Cystobacter ferrugineus</name>
    <dbReference type="NCBI Taxonomy" id="83449"/>
    <lineage>
        <taxon>Bacteria</taxon>
        <taxon>Pseudomonadati</taxon>
        <taxon>Myxococcota</taxon>
        <taxon>Myxococcia</taxon>
        <taxon>Myxococcales</taxon>
        <taxon>Cystobacterineae</taxon>
        <taxon>Archangiaceae</taxon>
        <taxon>Cystobacter</taxon>
    </lineage>
</organism>